<evidence type="ECO:0000256" key="6">
    <source>
        <dbReference type="ARBA" id="ARBA00023136"/>
    </source>
</evidence>
<evidence type="ECO:0000259" key="8">
    <source>
        <dbReference type="Pfam" id="PF04116"/>
    </source>
</evidence>
<keyword evidence="10" id="KW-1185">Reference proteome</keyword>
<protein>
    <submittedName>
        <fullName evidence="9">Sterol desaturase family protein</fullName>
    </submittedName>
</protein>
<dbReference type="GO" id="GO:0050479">
    <property type="term" value="F:glyceryl-ether monooxygenase activity"/>
    <property type="evidence" value="ECO:0007669"/>
    <property type="project" value="TreeGrafter"/>
</dbReference>
<dbReference type="GO" id="GO:0012505">
    <property type="term" value="C:endomembrane system"/>
    <property type="evidence" value="ECO:0007669"/>
    <property type="project" value="UniProtKB-SubCell"/>
</dbReference>
<evidence type="ECO:0000256" key="4">
    <source>
        <dbReference type="ARBA" id="ARBA00023002"/>
    </source>
</evidence>
<organism evidence="9 10">
    <name type="scientific">Corallococcus carmarthensis</name>
    <dbReference type="NCBI Taxonomy" id="2316728"/>
    <lineage>
        <taxon>Bacteria</taxon>
        <taxon>Pseudomonadati</taxon>
        <taxon>Myxococcota</taxon>
        <taxon>Myxococcia</taxon>
        <taxon>Myxococcales</taxon>
        <taxon>Cystobacterineae</taxon>
        <taxon>Myxococcaceae</taxon>
        <taxon>Corallococcus</taxon>
    </lineage>
</organism>
<keyword evidence="2 7" id="KW-0812">Transmembrane</keyword>
<dbReference type="GO" id="GO:0005506">
    <property type="term" value="F:iron ion binding"/>
    <property type="evidence" value="ECO:0007669"/>
    <property type="project" value="InterPro"/>
</dbReference>
<evidence type="ECO:0000313" key="9">
    <source>
        <dbReference type="EMBL" id="RKG98001.1"/>
    </source>
</evidence>
<feature type="transmembrane region" description="Helical" evidence="7">
    <location>
        <begin position="6"/>
        <end position="27"/>
    </location>
</feature>
<feature type="domain" description="Fatty acid hydroxylase" evidence="8">
    <location>
        <begin position="83"/>
        <end position="216"/>
    </location>
</feature>
<evidence type="ECO:0000256" key="1">
    <source>
        <dbReference type="ARBA" id="ARBA00004127"/>
    </source>
</evidence>
<keyword evidence="3 7" id="KW-1133">Transmembrane helix</keyword>
<evidence type="ECO:0000256" key="2">
    <source>
        <dbReference type="ARBA" id="ARBA00022692"/>
    </source>
</evidence>
<feature type="transmembrane region" description="Helical" evidence="7">
    <location>
        <begin position="305"/>
        <end position="327"/>
    </location>
</feature>
<accession>A0A3A8K6A4</accession>
<dbReference type="EMBL" id="RAWE01000156">
    <property type="protein sequence ID" value="RKG98001.1"/>
    <property type="molecule type" value="Genomic_DNA"/>
</dbReference>
<keyword evidence="5" id="KW-0443">Lipid metabolism</keyword>
<proteinExistence type="predicted"/>
<dbReference type="Proteomes" id="UP000268313">
    <property type="component" value="Unassembled WGS sequence"/>
</dbReference>
<dbReference type="PANTHER" id="PTHR21624">
    <property type="entry name" value="STEROL DESATURASE-RELATED PROTEIN"/>
    <property type="match status" value="1"/>
</dbReference>
<feature type="transmembrane region" description="Helical" evidence="7">
    <location>
        <begin position="364"/>
        <end position="380"/>
    </location>
</feature>
<dbReference type="InterPro" id="IPR051689">
    <property type="entry name" value="Sterol_desaturase/TMEM195"/>
</dbReference>
<gene>
    <name evidence="9" type="ORF">D7X32_31010</name>
</gene>
<comment type="subcellular location">
    <subcellularLocation>
        <location evidence="1">Endomembrane system</location>
        <topology evidence="1">Multi-pass membrane protein</topology>
    </subcellularLocation>
</comment>
<evidence type="ECO:0000256" key="5">
    <source>
        <dbReference type="ARBA" id="ARBA00023098"/>
    </source>
</evidence>
<keyword evidence="6 7" id="KW-0472">Membrane</keyword>
<dbReference type="GO" id="GO:0016020">
    <property type="term" value="C:membrane"/>
    <property type="evidence" value="ECO:0007669"/>
    <property type="project" value="GOC"/>
</dbReference>
<name>A0A3A8K6A4_9BACT</name>
<reference evidence="10" key="1">
    <citation type="submission" date="2018-09" db="EMBL/GenBank/DDBJ databases">
        <authorList>
            <person name="Livingstone P.G."/>
            <person name="Whitworth D.E."/>
        </authorList>
    </citation>
    <scope>NUCLEOTIDE SEQUENCE [LARGE SCALE GENOMIC DNA]</scope>
    <source>
        <strain evidence="10">CA043D</strain>
    </source>
</reference>
<comment type="caution">
    <text evidence="9">The sequence shown here is derived from an EMBL/GenBank/DDBJ whole genome shotgun (WGS) entry which is preliminary data.</text>
</comment>
<dbReference type="Pfam" id="PF04116">
    <property type="entry name" value="FA_hydroxylase"/>
    <property type="match status" value="1"/>
</dbReference>
<dbReference type="PANTHER" id="PTHR21624:SF1">
    <property type="entry name" value="ALKYLGLYCEROL MONOOXYGENASE"/>
    <property type="match status" value="1"/>
</dbReference>
<dbReference type="GO" id="GO:0006643">
    <property type="term" value="P:membrane lipid metabolic process"/>
    <property type="evidence" value="ECO:0007669"/>
    <property type="project" value="TreeGrafter"/>
</dbReference>
<feature type="transmembrane region" description="Helical" evidence="7">
    <location>
        <begin position="80"/>
        <end position="97"/>
    </location>
</feature>
<evidence type="ECO:0000256" key="3">
    <source>
        <dbReference type="ARBA" id="ARBA00022989"/>
    </source>
</evidence>
<feature type="transmembrane region" description="Helical" evidence="7">
    <location>
        <begin position="39"/>
        <end position="65"/>
    </location>
</feature>
<sequence>MDLKEQLLYGLPVFFTPIVLELVVGLLRRKPAYRLNDLITNVTMSLLTVLGSVVIAGATFLFYGYVHQHHALLTLPNDSAWTWVLAFLTYDFFYYWAHRMHHTMAWMWGIHVVHHSGEDMNFGLAVRQSALGELTTWPFFVPMALLGISPEVFLGITGIQLIFQYAIHNTYVPPLGFLEKVLVTPSQHRVHHSRNTPYIDKNYGNILVVWDLLFGTYQPELPDQPPVYGLRASLRSWNPFTAHFHYFGELFQKAAACERLSDKLLCVVRDPGWTPPSLRADRFRHEDDGPSATYKKYDPRLPRPVLAYCVAQFLVLATGILLVAWYLDTLGVPARAVALGLVLVSTWTLGTLMDSRPWAWRMECARLACVALLVPALALMEGLSLPGVLPVLLHPVLSTLWLLRFRPAFQEGTPPSSQDPGALAA</sequence>
<evidence type="ECO:0000256" key="7">
    <source>
        <dbReference type="SAM" id="Phobius"/>
    </source>
</evidence>
<dbReference type="RefSeq" id="WP_120606176.1">
    <property type="nucleotide sequence ID" value="NZ_JABFJX010000192.1"/>
</dbReference>
<dbReference type="GO" id="GO:0008610">
    <property type="term" value="P:lipid biosynthetic process"/>
    <property type="evidence" value="ECO:0007669"/>
    <property type="project" value="InterPro"/>
</dbReference>
<dbReference type="OrthoDB" id="5291790at2"/>
<evidence type="ECO:0000313" key="10">
    <source>
        <dbReference type="Proteomes" id="UP000268313"/>
    </source>
</evidence>
<feature type="transmembrane region" description="Helical" evidence="7">
    <location>
        <begin position="333"/>
        <end position="352"/>
    </location>
</feature>
<keyword evidence="4" id="KW-0560">Oxidoreductase</keyword>
<dbReference type="AlphaFoldDB" id="A0A3A8K6A4"/>
<dbReference type="InterPro" id="IPR006694">
    <property type="entry name" value="Fatty_acid_hydroxylase"/>
</dbReference>